<dbReference type="AlphaFoldDB" id="A0A0P0N318"/>
<dbReference type="RefSeq" id="WP_156328023.1">
    <property type="nucleotide sequence ID" value="NZ_CP013011.1"/>
</dbReference>
<name>A0A0P0N318_9CREN</name>
<reference evidence="2 3" key="1">
    <citation type="submission" date="2015-10" db="EMBL/GenBank/DDBJ databases">
        <title>Complete genome sequence of hyperthermophilic archaeon Pyrodictium delaneyi Su06.</title>
        <authorList>
            <person name="Jung J.-H."/>
            <person name="Lin J."/>
            <person name="Holden J.F."/>
            <person name="Park C.-S."/>
        </authorList>
    </citation>
    <scope>NUCLEOTIDE SEQUENCE [LARGE SCALE GENOMIC DNA]</scope>
    <source>
        <strain evidence="2 3">Su06</strain>
    </source>
</reference>
<keyword evidence="1" id="KW-1133">Transmembrane helix</keyword>
<sequence>MGIAKYFNLNEVVNRIAIEPGVIAITLVFITALMIGVAYLLYILLFPLRRLVASTAKT</sequence>
<gene>
    <name evidence="2" type="ORF">Pyrde_1263</name>
</gene>
<dbReference type="Proteomes" id="UP000058613">
    <property type="component" value="Chromosome"/>
</dbReference>
<accession>A0A0P0N318</accession>
<evidence type="ECO:0000256" key="1">
    <source>
        <dbReference type="SAM" id="Phobius"/>
    </source>
</evidence>
<dbReference type="KEGG" id="pdl:Pyrde_1263"/>
<protein>
    <submittedName>
        <fullName evidence="2">Uncharacterized protein</fullName>
    </submittedName>
</protein>
<evidence type="ECO:0000313" key="2">
    <source>
        <dbReference type="EMBL" id="ALL01311.1"/>
    </source>
</evidence>
<dbReference type="EMBL" id="CP013011">
    <property type="protein sequence ID" value="ALL01311.1"/>
    <property type="molecule type" value="Genomic_DNA"/>
</dbReference>
<organism evidence="2 3">
    <name type="scientific">Pyrodictium delaneyi</name>
    <dbReference type="NCBI Taxonomy" id="1273541"/>
    <lineage>
        <taxon>Archaea</taxon>
        <taxon>Thermoproteota</taxon>
        <taxon>Thermoprotei</taxon>
        <taxon>Desulfurococcales</taxon>
        <taxon>Pyrodictiaceae</taxon>
        <taxon>Pyrodictium</taxon>
    </lineage>
</organism>
<proteinExistence type="predicted"/>
<dbReference type="GeneID" id="42878337"/>
<evidence type="ECO:0000313" key="3">
    <source>
        <dbReference type="Proteomes" id="UP000058613"/>
    </source>
</evidence>
<keyword evidence="1" id="KW-0812">Transmembrane</keyword>
<feature type="transmembrane region" description="Helical" evidence="1">
    <location>
        <begin position="20"/>
        <end position="45"/>
    </location>
</feature>
<keyword evidence="1" id="KW-0472">Membrane</keyword>